<keyword evidence="1" id="KW-0472">Membrane</keyword>
<dbReference type="InterPro" id="IPR013783">
    <property type="entry name" value="Ig-like_fold"/>
</dbReference>
<dbReference type="AlphaFoldDB" id="A0A1J5AVX5"/>
<organism evidence="2 3">
    <name type="scientific">Candidatus Beckwithbacteria bacterium CG2_30_44_31</name>
    <dbReference type="NCBI Taxonomy" id="1805035"/>
    <lineage>
        <taxon>Bacteria</taxon>
        <taxon>Candidatus Beckwithiibacteriota</taxon>
    </lineage>
</organism>
<evidence type="ECO:0000256" key="1">
    <source>
        <dbReference type="SAM" id="Phobius"/>
    </source>
</evidence>
<keyword evidence="1" id="KW-1133">Transmembrane helix</keyword>
<evidence type="ECO:0008006" key="4">
    <source>
        <dbReference type="Google" id="ProtNLM"/>
    </source>
</evidence>
<protein>
    <recommendedName>
        <fullName evidence="4">Bacterial Ig domain-containing protein</fullName>
    </recommendedName>
</protein>
<proteinExistence type="predicted"/>
<keyword evidence="1" id="KW-0812">Transmembrane</keyword>
<comment type="caution">
    <text evidence="2">The sequence shown here is derived from an EMBL/GenBank/DDBJ whole genome shotgun (WGS) entry which is preliminary data.</text>
</comment>
<sequence length="145" mass="15827">MKKEVIVSIIIGLLIGLIFTLGISTANKALNQQKAKKLTTQESGNSLNSSDNNQQKTLTVTSHENFDLINQSEINLSGIAWPNAVIALMTETQTKLIQADSEGIFTFKVNLIKGFNEIALIAADETNTTQTQNLVLTYSTSKIEL</sequence>
<evidence type="ECO:0000313" key="2">
    <source>
        <dbReference type="EMBL" id="OIP03277.1"/>
    </source>
</evidence>
<dbReference type="EMBL" id="MNXQ01000043">
    <property type="protein sequence ID" value="OIP03277.1"/>
    <property type="molecule type" value="Genomic_DNA"/>
</dbReference>
<gene>
    <name evidence="2" type="ORF">AUK18_02315</name>
</gene>
<accession>A0A1J5AVX5</accession>
<dbReference type="Proteomes" id="UP000183605">
    <property type="component" value="Unassembled WGS sequence"/>
</dbReference>
<name>A0A1J5AVX5_9BACT</name>
<evidence type="ECO:0000313" key="3">
    <source>
        <dbReference type="Proteomes" id="UP000183605"/>
    </source>
</evidence>
<reference evidence="2 3" key="1">
    <citation type="journal article" date="2016" name="Environ. Microbiol.">
        <title>Genomic resolution of a cold subsurface aquifer community provides metabolic insights for novel microbes adapted to high CO concentrations.</title>
        <authorList>
            <person name="Probst A.J."/>
            <person name="Castelle C.J."/>
            <person name="Singh A."/>
            <person name="Brown C.T."/>
            <person name="Anantharaman K."/>
            <person name="Sharon I."/>
            <person name="Hug L.A."/>
            <person name="Burstein D."/>
            <person name="Emerson J.B."/>
            <person name="Thomas B.C."/>
            <person name="Banfield J.F."/>
        </authorList>
    </citation>
    <scope>NUCLEOTIDE SEQUENCE [LARGE SCALE GENOMIC DNA]</scope>
    <source>
        <strain evidence="2">CG2_30_44_31</strain>
    </source>
</reference>
<dbReference type="Gene3D" id="2.60.40.10">
    <property type="entry name" value="Immunoglobulins"/>
    <property type="match status" value="1"/>
</dbReference>
<feature type="transmembrane region" description="Helical" evidence="1">
    <location>
        <begin position="6"/>
        <end position="27"/>
    </location>
</feature>